<dbReference type="SUPFAM" id="SSF54928">
    <property type="entry name" value="RNA-binding domain, RBD"/>
    <property type="match status" value="2"/>
</dbReference>
<sequence>MDEAKKRRLEETGSGEEEASGYEGADEGAVEQLRSLLDPLKKEQLLDLLIKLGSQNPQIAAEIRDAACSDPVHRKLFVRGLAWDTTSETLCDAFLVYGEIEEGAVIMDKAAGKSRGFGFVTYKDMESAQRALKEPSKLIDGRLTVCNLACEGLTSASASTDQAQRKLYIGGLSTDISSKTLLSWFSKYGEIEEGSVAYDKDTNNSRGFGFITFKTVEAAKKAIDDPAKVLEGRAITVKLADTQKNKGPTQLPAAVIPVAFSLPPGYPPVNIAGKPAINSSTPPLGYSGYPAGFPAYPSYPSAAPQYPQPVNASYGPVAGKPPQVGMTTGANAGVGAYPYYAMKK</sequence>
<organism evidence="5 6">
    <name type="scientific">Amborella trichopoda</name>
    <dbReference type="NCBI Taxonomy" id="13333"/>
    <lineage>
        <taxon>Eukaryota</taxon>
        <taxon>Viridiplantae</taxon>
        <taxon>Streptophyta</taxon>
        <taxon>Embryophyta</taxon>
        <taxon>Tracheophyta</taxon>
        <taxon>Spermatophyta</taxon>
        <taxon>Magnoliopsida</taxon>
        <taxon>Amborellales</taxon>
        <taxon>Amborellaceae</taxon>
        <taxon>Amborella</taxon>
    </lineage>
</organism>
<dbReference type="EMBL" id="KI392687">
    <property type="protein sequence ID" value="ERN11609.1"/>
    <property type="molecule type" value="Genomic_DNA"/>
</dbReference>
<evidence type="ECO:0000256" key="2">
    <source>
        <dbReference type="PROSITE-ProRule" id="PRU00176"/>
    </source>
</evidence>
<dbReference type="Pfam" id="PF00076">
    <property type="entry name" value="RRM_1"/>
    <property type="match status" value="2"/>
</dbReference>
<dbReference type="KEGG" id="atr:18439808"/>
<feature type="compositionally biased region" description="Acidic residues" evidence="3">
    <location>
        <begin position="13"/>
        <end position="27"/>
    </location>
</feature>
<evidence type="ECO:0000313" key="5">
    <source>
        <dbReference type="EMBL" id="ERN11609.1"/>
    </source>
</evidence>
<name>W1PUV7_AMBTC</name>
<evidence type="ECO:0000313" key="6">
    <source>
        <dbReference type="Proteomes" id="UP000017836"/>
    </source>
</evidence>
<dbReference type="InterPro" id="IPR000504">
    <property type="entry name" value="RRM_dom"/>
</dbReference>
<evidence type="ECO:0000256" key="1">
    <source>
        <dbReference type="ARBA" id="ARBA00022884"/>
    </source>
</evidence>
<reference evidence="6" key="1">
    <citation type="journal article" date="2013" name="Science">
        <title>The Amborella genome and the evolution of flowering plants.</title>
        <authorList>
            <consortium name="Amborella Genome Project"/>
        </authorList>
    </citation>
    <scope>NUCLEOTIDE SEQUENCE [LARGE SCALE GENOMIC DNA]</scope>
</reference>
<dbReference type="PANTHER" id="PTHR48024">
    <property type="entry name" value="GEO13361P1-RELATED"/>
    <property type="match status" value="1"/>
</dbReference>
<proteinExistence type="predicted"/>
<dbReference type="GO" id="GO:0003729">
    <property type="term" value="F:mRNA binding"/>
    <property type="evidence" value="ECO:0000318"/>
    <property type="project" value="GO_Central"/>
</dbReference>
<dbReference type="GO" id="GO:0005737">
    <property type="term" value="C:cytoplasm"/>
    <property type="evidence" value="ECO:0000318"/>
    <property type="project" value="GO_Central"/>
</dbReference>
<dbReference type="SMART" id="SM00360">
    <property type="entry name" value="RRM"/>
    <property type="match status" value="2"/>
</dbReference>
<keyword evidence="6" id="KW-1185">Reference proteome</keyword>
<feature type="domain" description="RRM" evidence="4">
    <location>
        <begin position="74"/>
        <end position="151"/>
    </location>
</feature>
<accession>W1PUV7</accession>
<feature type="compositionally biased region" description="Basic and acidic residues" evidence="3">
    <location>
        <begin position="1"/>
        <end position="11"/>
    </location>
</feature>
<dbReference type="OMA" id="SIMINIG"/>
<dbReference type="STRING" id="13333.W1PUV7"/>
<dbReference type="InterPro" id="IPR012677">
    <property type="entry name" value="Nucleotide-bd_a/b_plait_sf"/>
</dbReference>
<dbReference type="HOGENOM" id="CLU_012062_1_6_1"/>
<dbReference type="OrthoDB" id="1875751at2759"/>
<gene>
    <name evidence="5" type="ORF">AMTR_s00022p00189710</name>
</gene>
<dbReference type="Gramene" id="ERN11609">
    <property type="protein sequence ID" value="ERN11609"/>
    <property type="gene ID" value="AMTR_s00022p00189710"/>
</dbReference>
<dbReference type="InterPro" id="IPR050886">
    <property type="entry name" value="RNA-binding_reg"/>
</dbReference>
<feature type="domain" description="RRM" evidence="4">
    <location>
        <begin position="165"/>
        <end position="242"/>
    </location>
</feature>
<evidence type="ECO:0000259" key="4">
    <source>
        <dbReference type="PROSITE" id="PS50102"/>
    </source>
</evidence>
<dbReference type="Gene3D" id="3.30.70.330">
    <property type="match status" value="2"/>
</dbReference>
<dbReference type="PROSITE" id="PS50102">
    <property type="entry name" value="RRM"/>
    <property type="match status" value="2"/>
</dbReference>
<dbReference type="eggNOG" id="KOG0118">
    <property type="taxonomic scope" value="Eukaryota"/>
</dbReference>
<protein>
    <recommendedName>
        <fullName evidence="4">RRM domain-containing protein</fullName>
    </recommendedName>
</protein>
<feature type="region of interest" description="Disordered" evidence="3">
    <location>
        <begin position="1"/>
        <end position="27"/>
    </location>
</feature>
<dbReference type="PANTHER" id="PTHR48024:SF45">
    <property type="entry name" value="RNA BINDING DOMAIN PROTEIN"/>
    <property type="match status" value="1"/>
</dbReference>
<keyword evidence="1 2" id="KW-0694">RNA-binding</keyword>
<dbReference type="AlphaFoldDB" id="W1PUV7"/>
<dbReference type="Proteomes" id="UP000017836">
    <property type="component" value="Unassembled WGS sequence"/>
</dbReference>
<dbReference type="InterPro" id="IPR035979">
    <property type="entry name" value="RBD_domain_sf"/>
</dbReference>
<evidence type="ECO:0000256" key="3">
    <source>
        <dbReference type="SAM" id="MobiDB-lite"/>
    </source>
</evidence>